<keyword evidence="2" id="KW-1133">Transmembrane helix</keyword>
<accession>A0A9D1R7R7</accession>
<evidence type="ECO:0000313" key="4">
    <source>
        <dbReference type="Proteomes" id="UP000824265"/>
    </source>
</evidence>
<dbReference type="InterPro" id="IPR014245">
    <property type="entry name" value="Spore_III_AF"/>
</dbReference>
<feature type="region of interest" description="Disordered" evidence="1">
    <location>
        <begin position="102"/>
        <end position="151"/>
    </location>
</feature>
<dbReference type="AlphaFoldDB" id="A0A9D1R7R7"/>
<proteinExistence type="predicted"/>
<dbReference type="Pfam" id="PF09581">
    <property type="entry name" value="Spore_III_AF"/>
    <property type="match status" value="1"/>
</dbReference>
<feature type="transmembrane region" description="Helical" evidence="2">
    <location>
        <begin position="37"/>
        <end position="56"/>
    </location>
</feature>
<keyword evidence="2" id="KW-0812">Transmembrane</keyword>
<name>A0A9D1R7R7_9FIRM</name>
<organism evidence="3 4">
    <name type="scientific">Candidatus Acetatifactor stercoripullorum</name>
    <dbReference type="NCBI Taxonomy" id="2838414"/>
    <lineage>
        <taxon>Bacteria</taxon>
        <taxon>Bacillati</taxon>
        <taxon>Bacillota</taxon>
        <taxon>Clostridia</taxon>
        <taxon>Lachnospirales</taxon>
        <taxon>Lachnospiraceae</taxon>
        <taxon>Acetatifactor</taxon>
    </lineage>
</organism>
<dbReference type="Proteomes" id="UP000824265">
    <property type="component" value="Unassembled WGS sequence"/>
</dbReference>
<reference evidence="3" key="2">
    <citation type="submission" date="2021-04" db="EMBL/GenBank/DDBJ databases">
        <authorList>
            <person name="Gilroy R."/>
        </authorList>
    </citation>
    <scope>NUCLEOTIDE SEQUENCE</scope>
    <source>
        <strain evidence="3">CHK195-6426</strain>
    </source>
</reference>
<evidence type="ECO:0000313" key="3">
    <source>
        <dbReference type="EMBL" id="HIW82073.1"/>
    </source>
</evidence>
<gene>
    <name evidence="3" type="ORF">H9742_11270</name>
</gene>
<evidence type="ECO:0000256" key="1">
    <source>
        <dbReference type="SAM" id="MobiDB-lite"/>
    </source>
</evidence>
<feature type="compositionally biased region" description="Basic and acidic residues" evidence="1">
    <location>
        <begin position="116"/>
        <end position="129"/>
    </location>
</feature>
<protein>
    <submittedName>
        <fullName evidence="3">Stage III sporulation protein AF</fullName>
    </submittedName>
</protein>
<keyword evidence="2" id="KW-0472">Membrane</keyword>
<comment type="caution">
    <text evidence="3">The sequence shown here is derived from an EMBL/GenBank/DDBJ whole genome shotgun (WGS) entry which is preliminary data.</text>
</comment>
<sequence>MQSEFFKAICQMGIFMICAQSIVHFRPNASYEKYLKLLVGVLLLIQIFLPVSRLLFGDGSEAFLMSVQEFETDLQKSMDEALDQADQSQRLLEQMTLEEVRKSIEEQQANDQAGEMQKEPEGGQEHSQESGDSIYVEPVEEIRIQSGGEDE</sequence>
<evidence type="ECO:0000256" key="2">
    <source>
        <dbReference type="SAM" id="Phobius"/>
    </source>
</evidence>
<dbReference type="EMBL" id="DXGH01000062">
    <property type="protein sequence ID" value="HIW82073.1"/>
    <property type="molecule type" value="Genomic_DNA"/>
</dbReference>
<reference evidence="3" key="1">
    <citation type="journal article" date="2021" name="PeerJ">
        <title>Extensive microbial diversity within the chicken gut microbiome revealed by metagenomics and culture.</title>
        <authorList>
            <person name="Gilroy R."/>
            <person name="Ravi A."/>
            <person name="Getino M."/>
            <person name="Pursley I."/>
            <person name="Horton D.L."/>
            <person name="Alikhan N.F."/>
            <person name="Baker D."/>
            <person name="Gharbi K."/>
            <person name="Hall N."/>
            <person name="Watson M."/>
            <person name="Adriaenssens E.M."/>
            <person name="Foster-Nyarko E."/>
            <person name="Jarju S."/>
            <person name="Secka A."/>
            <person name="Antonio M."/>
            <person name="Oren A."/>
            <person name="Chaudhuri R.R."/>
            <person name="La Ragione R."/>
            <person name="Hildebrand F."/>
            <person name="Pallen M.J."/>
        </authorList>
    </citation>
    <scope>NUCLEOTIDE SEQUENCE</scope>
    <source>
        <strain evidence="3">CHK195-6426</strain>
    </source>
</reference>